<reference evidence="1 2" key="1">
    <citation type="submission" date="2020-04" db="EMBL/GenBank/DDBJ databases">
        <title>MicrobeNet Type strains.</title>
        <authorList>
            <person name="Nicholson A.C."/>
        </authorList>
    </citation>
    <scope>NUCLEOTIDE SEQUENCE [LARGE SCALE GENOMIC DNA]</scope>
    <source>
        <strain evidence="1 2">DSM 44445</strain>
    </source>
</reference>
<dbReference type="EMBL" id="JAAXPE010000001">
    <property type="protein sequence ID" value="NKY84416.1"/>
    <property type="molecule type" value="Genomic_DNA"/>
</dbReference>
<comment type="caution">
    <text evidence="1">The sequence shown here is derived from an EMBL/GenBank/DDBJ whole genome shotgun (WGS) entry which is preliminary data.</text>
</comment>
<protein>
    <submittedName>
        <fullName evidence="1">Uncharacterized protein</fullName>
    </submittedName>
</protein>
<evidence type="ECO:0000313" key="1">
    <source>
        <dbReference type="EMBL" id="NKY84416.1"/>
    </source>
</evidence>
<evidence type="ECO:0000313" key="2">
    <source>
        <dbReference type="Proteomes" id="UP000523447"/>
    </source>
</evidence>
<dbReference type="Proteomes" id="UP000523447">
    <property type="component" value="Unassembled WGS sequence"/>
</dbReference>
<name>A0A7X6LTR2_9NOCA</name>
<dbReference type="AlphaFoldDB" id="A0A7X6LTR2"/>
<keyword evidence="2" id="KW-1185">Reference proteome</keyword>
<sequence>MRFQPTALGWIDPEASIAPVWERAQVARLARQLGYMLEWPSDDSVLSLVDVVIAADVDALITPAPNHLDALLLDRLMHVVTVETVWPRTSFDRWCAIGNWA</sequence>
<proteinExistence type="predicted"/>
<accession>A0A7X6LTR2</accession>
<dbReference type="RefSeq" id="WP_040715626.1">
    <property type="nucleotide sequence ID" value="NZ_CAWPHS010000001.1"/>
</dbReference>
<gene>
    <name evidence="1" type="ORF">HGA07_02100</name>
</gene>
<organism evidence="1 2">
    <name type="scientific">Nocardia veterana</name>
    <dbReference type="NCBI Taxonomy" id="132249"/>
    <lineage>
        <taxon>Bacteria</taxon>
        <taxon>Bacillati</taxon>
        <taxon>Actinomycetota</taxon>
        <taxon>Actinomycetes</taxon>
        <taxon>Mycobacteriales</taxon>
        <taxon>Nocardiaceae</taxon>
        <taxon>Nocardia</taxon>
    </lineage>
</organism>